<reference evidence="2 3" key="1">
    <citation type="submission" date="2024-11" db="EMBL/GenBank/DDBJ databases">
        <title>A near-complete genome assembly of Cinchona calisaya.</title>
        <authorList>
            <person name="Lian D.C."/>
            <person name="Zhao X.W."/>
            <person name="Wei L."/>
        </authorList>
    </citation>
    <scope>NUCLEOTIDE SEQUENCE [LARGE SCALE GENOMIC DNA]</scope>
    <source>
        <tissue evidence="2">Nenye</tissue>
    </source>
</reference>
<feature type="compositionally biased region" description="Acidic residues" evidence="1">
    <location>
        <begin position="509"/>
        <end position="519"/>
    </location>
</feature>
<evidence type="ECO:0000313" key="2">
    <source>
        <dbReference type="EMBL" id="KAL3537060.1"/>
    </source>
</evidence>
<feature type="region of interest" description="Disordered" evidence="1">
    <location>
        <begin position="505"/>
        <end position="538"/>
    </location>
</feature>
<dbReference type="Proteomes" id="UP001630127">
    <property type="component" value="Unassembled WGS sequence"/>
</dbReference>
<dbReference type="Pfam" id="PF05553">
    <property type="entry name" value="DUF761"/>
    <property type="match status" value="1"/>
</dbReference>
<dbReference type="EMBL" id="JBJUIK010000001">
    <property type="protein sequence ID" value="KAL3537060.1"/>
    <property type="molecule type" value="Genomic_DNA"/>
</dbReference>
<gene>
    <name evidence="2" type="ORF">ACH5RR_000426</name>
</gene>
<feature type="compositionally biased region" description="Basic and acidic residues" evidence="1">
    <location>
        <begin position="520"/>
        <end position="532"/>
    </location>
</feature>
<protein>
    <submittedName>
        <fullName evidence="2">Uncharacterized protein</fullName>
    </submittedName>
</protein>
<accession>A0ABD3B0M6</accession>
<name>A0ABD3B0M6_9GENT</name>
<dbReference type="AlphaFoldDB" id="A0ABD3B0M6"/>
<organism evidence="2 3">
    <name type="scientific">Cinchona calisaya</name>
    <dbReference type="NCBI Taxonomy" id="153742"/>
    <lineage>
        <taxon>Eukaryota</taxon>
        <taxon>Viridiplantae</taxon>
        <taxon>Streptophyta</taxon>
        <taxon>Embryophyta</taxon>
        <taxon>Tracheophyta</taxon>
        <taxon>Spermatophyta</taxon>
        <taxon>Magnoliopsida</taxon>
        <taxon>eudicotyledons</taxon>
        <taxon>Gunneridae</taxon>
        <taxon>Pentapetalae</taxon>
        <taxon>asterids</taxon>
        <taxon>lamiids</taxon>
        <taxon>Gentianales</taxon>
        <taxon>Rubiaceae</taxon>
        <taxon>Cinchonoideae</taxon>
        <taxon>Cinchoneae</taxon>
        <taxon>Cinchona</taxon>
    </lineage>
</organism>
<feature type="region of interest" description="Disordered" evidence="1">
    <location>
        <begin position="1"/>
        <end position="26"/>
    </location>
</feature>
<evidence type="ECO:0000313" key="3">
    <source>
        <dbReference type="Proteomes" id="UP001630127"/>
    </source>
</evidence>
<dbReference type="InterPro" id="IPR008480">
    <property type="entry name" value="DUF761_pln"/>
</dbReference>
<keyword evidence="3" id="KW-1185">Reference proteome</keyword>
<evidence type="ECO:0000256" key="1">
    <source>
        <dbReference type="SAM" id="MobiDB-lite"/>
    </source>
</evidence>
<proteinExistence type="predicted"/>
<comment type="caution">
    <text evidence="2">The sequence shown here is derived from an EMBL/GenBank/DDBJ whole genome shotgun (WGS) entry which is preliminary data.</text>
</comment>
<dbReference type="PANTHER" id="PTHR34059">
    <property type="entry name" value="EXPRESSED PROTEIN"/>
    <property type="match status" value="1"/>
</dbReference>
<dbReference type="PANTHER" id="PTHR34059:SF6">
    <property type="entry name" value="DUF4408 DOMAIN-CONTAINING PROTEIN"/>
    <property type="match status" value="1"/>
</dbReference>
<sequence>MAPSPSPALFKKPHVPASKSSSSSSCSNVFCKSLIIILVLVVIPLFPSQAPDFISQTNFSKFWELLHLLVIGLAVSYGLFCRKCGKIVSENLPGNDRNDSTSAFSHDAYLSGVLNVTSFFEDGFENLCISDGEKKILEKWDCLKIEKYSVVDGKKIRSLKLASGIEEEDVCEADKENNFSQIWNSQCFQGENLVVVADGNCPVDEYKPLGLPIRSLRSRLSDTEKSEFSSRTGGKVEKFRGPIPINLEKKFEEVAGPSTIPWQSRSRRMEMRGGVSNTEPSCHFRPHSGGDFEFERLKSRSFRQPISSPTSCVSKEASKNENYLDSKNDIKGISDTVSQSTIVTDGGSFGTKARGFSIGSSRELDIERTSKEYFNDSKLRAMQDVLDRGKKSGESIISDAKPSILGKVLRRGRSVRTIRSSGVFASDEMKSKENYPKQMDDNVGAISDQFEAPALVKRVKGGENKDSPVNLQKQNSTKVHPLTKEIFSEDQNDEMHNFADSTLVNNSELESESDNFQESSDEKEAEPHHIEDAEIEGSEVDRKADEFIAKFREQMRLQKIASVKRYSCRA</sequence>